<feature type="region of interest" description="Disordered" evidence="5">
    <location>
        <begin position="1"/>
        <end position="56"/>
    </location>
</feature>
<reference evidence="8 9" key="1">
    <citation type="submission" date="2024-10" db="EMBL/GenBank/DDBJ databases">
        <title>Updated reference genomes for cyclostephanoid diatoms.</title>
        <authorList>
            <person name="Roberts W.R."/>
            <person name="Alverson A.J."/>
        </authorList>
    </citation>
    <scope>NUCLEOTIDE SEQUENCE [LARGE SCALE GENOMIC DNA]</scope>
    <source>
        <strain evidence="8 9">AJA228-03</strain>
    </source>
</reference>
<evidence type="ECO:0000256" key="5">
    <source>
        <dbReference type="SAM" id="MobiDB-lite"/>
    </source>
</evidence>
<evidence type="ECO:0000313" key="8">
    <source>
        <dbReference type="EMBL" id="KAL3806122.1"/>
    </source>
</evidence>
<keyword evidence="9" id="KW-1185">Reference proteome</keyword>
<comment type="subcellular location">
    <subcellularLocation>
        <location evidence="1">Membrane</location>
    </subcellularLocation>
</comment>
<organism evidence="8 9">
    <name type="scientific">Cyclostephanos tholiformis</name>
    <dbReference type="NCBI Taxonomy" id="382380"/>
    <lineage>
        <taxon>Eukaryota</taxon>
        <taxon>Sar</taxon>
        <taxon>Stramenopiles</taxon>
        <taxon>Ochrophyta</taxon>
        <taxon>Bacillariophyta</taxon>
        <taxon>Coscinodiscophyceae</taxon>
        <taxon>Thalassiosirophycidae</taxon>
        <taxon>Stephanodiscales</taxon>
        <taxon>Stephanodiscaceae</taxon>
        <taxon>Cyclostephanos</taxon>
    </lineage>
</organism>
<dbReference type="PANTHER" id="PTHR10984">
    <property type="entry name" value="ENDOPLASMIC RETICULUM-GOLGI INTERMEDIATE COMPARTMENT PROTEIN"/>
    <property type="match status" value="1"/>
</dbReference>
<dbReference type="PROSITE" id="PS51352">
    <property type="entry name" value="THIOREDOXIN_2"/>
    <property type="match status" value="1"/>
</dbReference>
<proteinExistence type="predicted"/>
<dbReference type="GO" id="GO:0016020">
    <property type="term" value="C:membrane"/>
    <property type="evidence" value="ECO:0007669"/>
    <property type="project" value="UniProtKB-SubCell"/>
</dbReference>
<dbReference type="AlphaFoldDB" id="A0ABD3R1W7"/>
<dbReference type="InterPro" id="IPR039542">
    <property type="entry name" value="Erv_N"/>
</dbReference>
<keyword evidence="2 6" id="KW-0812">Transmembrane</keyword>
<dbReference type="Pfam" id="PF00085">
    <property type="entry name" value="Thioredoxin"/>
    <property type="match status" value="2"/>
</dbReference>
<evidence type="ECO:0000256" key="2">
    <source>
        <dbReference type="ARBA" id="ARBA00022692"/>
    </source>
</evidence>
<dbReference type="Pfam" id="PF07970">
    <property type="entry name" value="COPIIcoated_ERV"/>
    <property type="match status" value="1"/>
</dbReference>
<evidence type="ECO:0000256" key="4">
    <source>
        <dbReference type="ARBA" id="ARBA00023136"/>
    </source>
</evidence>
<protein>
    <recommendedName>
        <fullName evidence="7">Thioredoxin domain-containing protein</fullName>
    </recommendedName>
</protein>
<sequence>MPAGQYARVRTPDGASVASCEAPKRRHRASARAVLAQRTPWSSSSSSNNKKEQQHPKIMVGRPFIASLDMYRKVPVDLLEGTRRGSILSTVAVATMATLFLLETRAFLTTSLKTSLALDSNTDQQVRVNFNITMMDLRCDFATIDVVSVLGTQQNVTQHVQKFPIDQNGVRQRYQQRNKMQHDVQLYDASIVETIEELHENGEDAVSLDAELLAEALEENTYVFVDFFANWCSHCRDLAPTWETLAEVMYEVASSRVHEDVLNRAIQNVGEHHLYSDEDYAAAVQVELPVFIGKIDCVEHRELCMEREIRAYPTLKFFVDGDEKGDYLGHRTVVEMAHFIEAMELEHKGKREGDSVRSSATKQAASARTIQTEQHAAYARSLEVGRRHIKHSWADEDHPGCLLSGFLLVDRAPGNFHIQAQSKGHDLAAHMTNVSHIINHLSFGTPFSKYFMSQGLKNTPPGFLESTRPFDGNVYVTHNVHEAHHHYLKVITTEFESAKTDAAKGNYKKKHKKHRVAQLMEGGEPSRAYQILQSSQLSLYKTDIVPEAKFTYDLSPIAVSYSKKHRAWYDYFTSVMAIIGGTFTVVGMLESGIHTISSKKRR</sequence>
<dbReference type="CDD" id="cd02961">
    <property type="entry name" value="PDI_a_family"/>
    <property type="match status" value="1"/>
</dbReference>
<keyword evidence="3 6" id="KW-1133">Transmembrane helix</keyword>
<dbReference type="PANTHER" id="PTHR10984:SF37">
    <property type="entry name" value="PROTEIN DISULFIDE-ISOMERASE 5-3"/>
    <property type="match status" value="1"/>
</dbReference>
<keyword evidence="4 6" id="KW-0472">Membrane</keyword>
<evidence type="ECO:0000256" key="6">
    <source>
        <dbReference type="SAM" id="Phobius"/>
    </source>
</evidence>
<dbReference type="InterPro" id="IPR012936">
    <property type="entry name" value="Erv_C"/>
</dbReference>
<dbReference type="InterPro" id="IPR013766">
    <property type="entry name" value="Thioredoxin_domain"/>
</dbReference>
<name>A0ABD3R1W7_9STRA</name>
<evidence type="ECO:0000313" key="9">
    <source>
        <dbReference type="Proteomes" id="UP001530377"/>
    </source>
</evidence>
<feature type="transmembrane region" description="Helical" evidence="6">
    <location>
        <begin position="571"/>
        <end position="593"/>
    </location>
</feature>
<dbReference type="EMBL" id="JALLPB020000887">
    <property type="protein sequence ID" value="KAL3806122.1"/>
    <property type="molecule type" value="Genomic_DNA"/>
</dbReference>
<gene>
    <name evidence="8" type="ORF">ACHAXA_005185</name>
</gene>
<feature type="domain" description="Thioredoxin" evidence="7">
    <location>
        <begin position="184"/>
        <end position="345"/>
    </location>
</feature>
<accession>A0ABD3R1W7</accession>
<dbReference type="Proteomes" id="UP001530377">
    <property type="component" value="Unassembled WGS sequence"/>
</dbReference>
<dbReference type="Gene3D" id="3.40.30.10">
    <property type="entry name" value="Glutaredoxin"/>
    <property type="match status" value="1"/>
</dbReference>
<dbReference type="SUPFAM" id="SSF52833">
    <property type="entry name" value="Thioredoxin-like"/>
    <property type="match status" value="1"/>
</dbReference>
<dbReference type="InterPro" id="IPR036249">
    <property type="entry name" value="Thioredoxin-like_sf"/>
</dbReference>
<evidence type="ECO:0000256" key="3">
    <source>
        <dbReference type="ARBA" id="ARBA00022989"/>
    </source>
</evidence>
<evidence type="ECO:0000259" key="7">
    <source>
        <dbReference type="PROSITE" id="PS51352"/>
    </source>
</evidence>
<dbReference type="Pfam" id="PF13850">
    <property type="entry name" value="ERGIC_N"/>
    <property type="match status" value="1"/>
</dbReference>
<evidence type="ECO:0000256" key="1">
    <source>
        <dbReference type="ARBA" id="ARBA00004370"/>
    </source>
</evidence>
<comment type="caution">
    <text evidence="8">The sequence shown here is derived from an EMBL/GenBank/DDBJ whole genome shotgun (WGS) entry which is preliminary data.</text>
</comment>
<dbReference type="InterPro" id="IPR045888">
    <property type="entry name" value="Erv"/>
</dbReference>